<protein>
    <submittedName>
        <fullName evidence="2">Uncharacterized protein</fullName>
    </submittedName>
</protein>
<evidence type="ECO:0000313" key="3">
    <source>
        <dbReference type="Proteomes" id="UP000028680"/>
    </source>
</evidence>
<feature type="transmembrane region" description="Helical" evidence="1">
    <location>
        <begin position="46"/>
        <end position="67"/>
    </location>
</feature>
<feature type="transmembrane region" description="Helical" evidence="1">
    <location>
        <begin position="98"/>
        <end position="121"/>
    </location>
</feature>
<evidence type="ECO:0000256" key="1">
    <source>
        <dbReference type="SAM" id="Phobius"/>
    </source>
</evidence>
<keyword evidence="3" id="KW-1185">Reference proteome</keyword>
<feature type="transmembrane region" description="Helical" evidence="1">
    <location>
        <begin position="127"/>
        <end position="145"/>
    </location>
</feature>
<keyword evidence="1" id="KW-1133">Transmembrane helix</keyword>
<evidence type="ECO:0000313" key="2">
    <source>
        <dbReference type="EMBL" id="AII86891.1"/>
    </source>
</evidence>
<reference evidence="2 3" key="1">
    <citation type="journal article" date="2014" name="ISME J.">
        <title>Adaptation of an abundant Roseobacter RCA organism to pelagic systems revealed by genomic and transcriptomic analyses.</title>
        <authorList>
            <person name="Voget S."/>
            <person name="Wemheuer B."/>
            <person name="Brinkhoff T."/>
            <person name="Vollmers J."/>
            <person name="Dietrich S."/>
            <person name="Giebel H.A."/>
            <person name="Beardsley C."/>
            <person name="Sardemann C."/>
            <person name="Bakenhus I."/>
            <person name="Billerbeck S."/>
            <person name="Daniel R."/>
            <person name="Simon M."/>
        </authorList>
    </citation>
    <scope>NUCLEOTIDE SEQUENCE [LARGE SCALE GENOMIC DNA]</scope>
    <source>
        <strain evidence="2 3">RCA23</strain>
    </source>
</reference>
<keyword evidence="1" id="KW-0472">Membrane</keyword>
<organism evidence="2 3">
    <name type="scientific">Planktomarina temperata RCA23</name>
    <dbReference type="NCBI Taxonomy" id="666509"/>
    <lineage>
        <taxon>Bacteria</taxon>
        <taxon>Pseudomonadati</taxon>
        <taxon>Pseudomonadota</taxon>
        <taxon>Alphaproteobacteria</taxon>
        <taxon>Rhodobacterales</taxon>
        <taxon>Paracoccaceae</taxon>
        <taxon>Planktomarina</taxon>
    </lineage>
</organism>
<dbReference type="AlphaFoldDB" id="A0AAN0VI89"/>
<dbReference type="KEGG" id="ptp:RCA23_c13480"/>
<feature type="transmembrane region" description="Helical" evidence="1">
    <location>
        <begin position="73"/>
        <end position="91"/>
    </location>
</feature>
<accession>A0AAN0VI89</accession>
<dbReference type="EMBL" id="CP003984">
    <property type="protein sequence ID" value="AII86891.1"/>
    <property type="molecule type" value="Genomic_DNA"/>
</dbReference>
<keyword evidence="1" id="KW-0812">Transmembrane</keyword>
<gene>
    <name evidence="2" type="ORF">RCA23_c13480</name>
</gene>
<name>A0AAN0VI89_9RHOB</name>
<sequence>MKQNLASLGCNDMRDETTVTTQPDSFGRHWVYVTEAQVRGHAKGRFGLAIWLICLWFVAVGGLEIVLGSSASLPRLVFGAVLFLTGAGLVLRNRLAYLAALFVPMIFLIRFFSGASGYGGLLSGPAQYYDLCNALVVVGGCFYLFEGDRPNFIFRRRYRSYHAESLQK</sequence>
<proteinExistence type="predicted"/>
<dbReference type="Proteomes" id="UP000028680">
    <property type="component" value="Chromosome"/>
</dbReference>